<dbReference type="EC" id="2.7.8.5" evidence="10"/>
<evidence type="ECO:0000256" key="6">
    <source>
        <dbReference type="ARBA" id="ARBA00023098"/>
    </source>
</evidence>
<dbReference type="OrthoDB" id="10250191at2759"/>
<keyword evidence="7 10" id="KW-0594">Phospholipid biosynthesis</keyword>
<keyword evidence="13" id="KW-1185">Reference proteome</keyword>
<dbReference type="STRING" id="1858805.M5G4G0"/>
<dbReference type="AlphaFoldDB" id="M5G4G0"/>
<dbReference type="PIRSF" id="PIRSF000850">
    <property type="entry name" value="Phospholipase_D_PSS"/>
    <property type="match status" value="1"/>
</dbReference>
<keyword evidence="8 10" id="KW-1208">Phospholipid metabolism</keyword>
<evidence type="ECO:0000256" key="8">
    <source>
        <dbReference type="ARBA" id="ARBA00023264"/>
    </source>
</evidence>
<dbReference type="CDD" id="cd09137">
    <property type="entry name" value="PLDc_PGS1_euk_2"/>
    <property type="match status" value="1"/>
</dbReference>
<dbReference type="PANTHER" id="PTHR12586">
    <property type="entry name" value="CDP-DIACYLGLYCEROL--SERINE O-PHOSPHATIDYLTRANSFERASE"/>
    <property type="match status" value="1"/>
</dbReference>
<dbReference type="HOGENOM" id="CLU_030471_1_0_1"/>
<comment type="pathway">
    <text evidence="1 10">Phospholipid metabolism; phosphatidylglycerol biosynthesis; phosphatidylglycerol from CDP-diacylglycerol: step 1/2.</text>
</comment>
<comment type="function">
    <text evidence="10">Functions in the biosynthesis of the anionic phospholipids phosphatidylglycerol and cardiolipin.</text>
</comment>
<organism evidence="12 13">
    <name type="scientific">Dacryopinax primogenitus (strain DJM 731)</name>
    <name type="common">Brown rot fungus</name>
    <dbReference type="NCBI Taxonomy" id="1858805"/>
    <lineage>
        <taxon>Eukaryota</taxon>
        <taxon>Fungi</taxon>
        <taxon>Dikarya</taxon>
        <taxon>Basidiomycota</taxon>
        <taxon>Agaricomycotina</taxon>
        <taxon>Dacrymycetes</taxon>
        <taxon>Dacrymycetales</taxon>
        <taxon>Dacrymycetaceae</taxon>
        <taxon>Dacryopinax</taxon>
    </lineage>
</organism>
<evidence type="ECO:0000256" key="2">
    <source>
        <dbReference type="ARBA" id="ARBA00010682"/>
    </source>
</evidence>
<comment type="subcellular location">
    <subcellularLocation>
        <location evidence="10">Mitochondrion</location>
    </subcellularLocation>
</comment>
<evidence type="ECO:0000256" key="1">
    <source>
        <dbReference type="ARBA" id="ARBA00005042"/>
    </source>
</evidence>
<evidence type="ECO:0000256" key="7">
    <source>
        <dbReference type="ARBA" id="ARBA00023209"/>
    </source>
</evidence>
<dbReference type="GO" id="GO:0032049">
    <property type="term" value="P:cardiolipin biosynthetic process"/>
    <property type="evidence" value="ECO:0007669"/>
    <property type="project" value="InterPro"/>
</dbReference>
<comment type="catalytic activity">
    <reaction evidence="9 10">
        <text>a CDP-1,2-diacyl-sn-glycerol + sn-glycerol 3-phosphate = a 1,2-diacyl-sn-glycero-3-phospho-(1'-sn-glycero-3'-phosphate) + CMP + H(+)</text>
        <dbReference type="Rhea" id="RHEA:12593"/>
        <dbReference type="ChEBI" id="CHEBI:15378"/>
        <dbReference type="ChEBI" id="CHEBI:57597"/>
        <dbReference type="ChEBI" id="CHEBI:58332"/>
        <dbReference type="ChEBI" id="CHEBI:60110"/>
        <dbReference type="ChEBI" id="CHEBI:60377"/>
        <dbReference type="EC" id="2.7.8.5"/>
    </reaction>
</comment>
<accession>M5G4G0</accession>
<gene>
    <name evidence="12" type="ORF">DACRYDRAFT_89660</name>
</gene>
<dbReference type="PANTHER" id="PTHR12586:SF1">
    <property type="entry name" value="CDP-DIACYLGLYCEROL--GLYCEROL-3-PHOSPHATE 3-PHOSPHATIDYLTRANSFERASE, MITOCHONDRIAL"/>
    <property type="match status" value="1"/>
</dbReference>
<dbReference type="PROSITE" id="PS50035">
    <property type="entry name" value="PLD"/>
    <property type="match status" value="1"/>
</dbReference>
<keyword evidence="10" id="KW-0496">Mitochondrion</keyword>
<dbReference type="InterPro" id="IPR016270">
    <property type="entry name" value="PGS1"/>
</dbReference>
<evidence type="ECO:0000256" key="4">
    <source>
        <dbReference type="ARBA" id="ARBA00022679"/>
    </source>
</evidence>
<dbReference type="CDD" id="cd09135">
    <property type="entry name" value="PLDc_PGS1_euk_1"/>
    <property type="match status" value="1"/>
</dbReference>
<dbReference type="UniPathway" id="UPA00084">
    <property type="reaction ID" value="UER00503"/>
</dbReference>
<sequence length="493" mass="55832">MRLAFYSGRPTTIFKPVKPCTCLLRRKVSHLAEVFAKAHPTFSLSSKDVTILSEPRQFYKALLDMVKRARRRIFLSSLYIGTEETELIETLHRSLSLNSEVRLSLLLDLRRSTRPGPSTAHLLLPLLRAFPDRCEVRMFKSPKLRGLMERLVPRRFDEGWGTWHAKMYGVDDEVMFSGANLNTSYFTDRQDRYLHFSSQPDLAAYCLRFLHTFAQYSFRLLPTSSVSSSAYSPSEYALEWTNAACMFPHIVQHAERDILALQSSHPPPPSVNTQADTHLRPVLQAGIFNIREEERLLPLLIRGAASQGRKLDLTSGYFALHEPYQRAILKARIPTRILAAGPKANGFYASPGVSSRLPEAYTIAEHRFLSRARKAGLAGDHQTGEGEVLRLDEWEKEGWTYHAKGLWFSPVAGEQLPYATLFGSTNLNSRSAQLDTELSFLLSTRSRELQQALGREVQGLWEAGRRVDERDLDAAGRVRWGTRVLARVVGGML</sequence>
<dbReference type="GO" id="GO:0005739">
    <property type="term" value="C:mitochondrion"/>
    <property type="evidence" value="ECO:0007669"/>
    <property type="project" value="UniProtKB-SubCell"/>
</dbReference>
<keyword evidence="3 10" id="KW-0444">Lipid biosynthesis</keyword>
<reference evidence="12 13" key="1">
    <citation type="journal article" date="2012" name="Science">
        <title>The Paleozoic origin of enzymatic lignin decomposition reconstructed from 31 fungal genomes.</title>
        <authorList>
            <person name="Floudas D."/>
            <person name="Binder M."/>
            <person name="Riley R."/>
            <person name="Barry K."/>
            <person name="Blanchette R.A."/>
            <person name="Henrissat B."/>
            <person name="Martinez A.T."/>
            <person name="Otillar R."/>
            <person name="Spatafora J.W."/>
            <person name="Yadav J.S."/>
            <person name="Aerts A."/>
            <person name="Benoit I."/>
            <person name="Boyd A."/>
            <person name="Carlson A."/>
            <person name="Copeland A."/>
            <person name="Coutinho P.M."/>
            <person name="de Vries R.P."/>
            <person name="Ferreira P."/>
            <person name="Findley K."/>
            <person name="Foster B."/>
            <person name="Gaskell J."/>
            <person name="Glotzer D."/>
            <person name="Gorecki P."/>
            <person name="Heitman J."/>
            <person name="Hesse C."/>
            <person name="Hori C."/>
            <person name="Igarashi K."/>
            <person name="Jurgens J.A."/>
            <person name="Kallen N."/>
            <person name="Kersten P."/>
            <person name="Kohler A."/>
            <person name="Kuees U."/>
            <person name="Kumar T.K.A."/>
            <person name="Kuo A."/>
            <person name="LaButti K."/>
            <person name="Larrondo L.F."/>
            <person name="Lindquist E."/>
            <person name="Ling A."/>
            <person name="Lombard V."/>
            <person name="Lucas S."/>
            <person name="Lundell T."/>
            <person name="Martin R."/>
            <person name="McLaughlin D.J."/>
            <person name="Morgenstern I."/>
            <person name="Morin E."/>
            <person name="Murat C."/>
            <person name="Nagy L.G."/>
            <person name="Nolan M."/>
            <person name="Ohm R.A."/>
            <person name="Patyshakuliyeva A."/>
            <person name="Rokas A."/>
            <person name="Ruiz-Duenas F.J."/>
            <person name="Sabat G."/>
            <person name="Salamov A."/>
            <person name="Samejima M."/>
            <person name="Schmutz J."/>
            <person name="Slot J.C."/>
            <person name="St John F."/>
            <person name="Stenlid J."/>
            <person name="Sun H."/>
            <person name="Sun S."/>
            <person name="Syed K."/>
            <person name="Tsang A."/>
            <person name="Wiebenga A."/>
            <person name="Young D."/>
            <person name="Pisabarro A."/>
            <person name="Eastwood D.C."/>
            <person name="Martin F."/>
            <person name="Cullen D."/>
            <person name="Grigoriev I.V."/>
            <person name="Hibbett D.S."/>
        </authorList>
    </citation>
    <scope>NUCLEOTIDE SEQUENCE [LARGE SCALE GENOMIC DNA]</scope>
    <source>
        <strain evidence="12 13">DJM-731 SS1</strain>
    </source>
</reference>
<keyword evidence="10" id="KW-0547">Nucleotide-binding</keyword>
<evidence type="ECO:0000256" key="5">
    <source>
        <dbReference type="ARBA" id="ARBA00022737"/>
    </source>
</evidence>
<name>M5G4G0_DACPD</name>
<dbReference type="InterPro" id="IPR001736">
    <property type="entry name" value="PLipase_D/transphosphatidylase"/>
</dbReference>
<proteinExistence type="inferred from homology"/>
<keyword evidence="4 10" id="KW-0808">Transferase</keyword>
<evidence type="ECO:0000313" key="12">
    <source>
        <dbReference type="EMBL" id="EJU00697.1"/>
    </source>
</evidence>
<dbReference type="GO" id="GO:0005524">
    <property type="term" value="F:ATP binding"/>
    <property type="evidence" value="ECO:0007669"/>
    <property type="project" value="UniProtKB-KW"/>
</dbReference>
<keyword evidence="5" id="KW-0677">Repeat</keyword>
<dbReference type="GeneID" id="63691991"/>
<evidence type="ECO:0000259" key="11">
    <source>
        <dbReference type="PROSITE" id="PS50035"/>
    </source>
</evidence>
<dbReference type="Proteomes" id="UP000030653">
    <property type="component" value="Unassembled WGS sequence"/>
</dbReference>
<dbReference type="RefSeq" id="XP_040627594.1">
    <property type="nucleotide sequence ID" value="XM_040776929.1"/>
</dbReference>
<dbReference type="Gene3D" id="3.30.870.10">
    <property type="entry name" value="Endonuclease Chain A"/>
    <property type="match status" value="2"/>
</dbReference>
<dbReference type="OMA" id="HKCLAQC"/>
<protein>
    <recommendedName>
        <fullName evidence="10">CDP-diacylglycerol--glycerol-3-phosphate 3-phosphatidyltransferase</fullName>
        <ecNumber evidence="10">2.7.8.5</ecNumber>
    </recommendedName>
</protein>
<evidence type="ECO:0000256" key="10">
    <source>
        <dbReference type="RuleBase" id="RU365024"/>
    </source>
</evidence>
<evidence type="ECO:0000256" key="9">
    <source>
        <dbReference type="ARBA" id="ARBA00048586"/>
    </source>
</evidence>
<keyword evidence="6 10" id="KW-0443">Lipid metabolism</keyword>
<feature type="domain" description="PLD phosphodiesterase" evidence="11">
    <location>
        <begin position="164"/>
        <end position="185"/>
    </location>
</feature>
<keyword evidence="10" id="KW-0067">ATP-binding</keyword>
<dbReference type="EMBL" id="JH795866">
    <property type="protein sequence ID" value="EJU00697.1"/>
    <property type="molecule type" value="Genomic_DNA"/>
</dbReference>
<comment type="similarity">
    <text evidence="2 10">Belongs to the CDP-alcohol phosphatidyltransferase class-II family.</text>
</comment>
<dbReference type="GO" id="GO:0008444">
    <property type="term" value="F:CDP-diacylglycerol-glycerol-3-phosphate 3-phosphatidyltransferase activity"/>
    <property type="evidence" value="ECO:0007669"/>
    <property type="project" value="UniProtKB-EC"/>
</dbReference>
<evidence type="ECO:0000313" key="13">
    <source>
        <dbReference type="Proteomes" id="UP000030653"/>
    </source>
</evidence>
<dbReference type="SUPFAM" id="SSF56024">
    <property type="entry name" value="Phospholipase D/nuclease"/>
    <property type="match status" value="1"/>
</dbReference>
<evidence type="ECO:0000256" key="3">
    <source>
        <dbReference type="ARBA" id="ARBA00022516"/>
    </source>
</evidence>